<dbReference type="Proteomes" id="UP000800039">
    <property type="component" value="Unassembled WGS sequence"/>
</dbReference>
<feature type="non-terminal residue" evidence="4">
    <location>
        <position position="1"/>
    </location>
</feature>
<proteinExistence type="predicted"/>
<reference evidence="4" key="1">
    <citation type="submission" date="2020-01" db="EMBL/GenBank/DDBJ databases">
        <authorList>
            <consortium name="DOE Joint Genome Institute"/>
            <person name="Haridas S."/>
            <person name="Albert R."/>
            <person name="Binder M."/>
            <person name="Bloem J."/>
            <person name="Labutti K."/>
            <person name="Salamov A."/>
            <person name="Andreopoulos B."/>
            <person name="Baker S.E."/>
            <person name="Barry K."/>
            <person name="Bills G."/>
            <person name="Bluhm B.H."/>
            <person name="Cannon C."/>
            <person name="Castanera R."/>
            <person name="Culley D.E."/>
            <person name="Daum C."/>
            <person name="Ezra D."/>
            <person name="Gonzalez J.B."/>
            <person name="Henrissat B."/>
            <person name="Kuo A."/>
            <person name="Liang C."/>
            <person name="Lipzen A."/>
            <person name="Lutzoni F."/>
            <person name="Magnuson J."/>
            <person name="Mondo S."/>
            <person name="Nolan M."/>
            <person name="Ohm R."/>
            <person name="Pangilinan J."/>
            <person name="Park H.-J."/>
            <person name="Ramirez L."/>
            <person name="Alfaro M."/>
            <person name="Sun H."/>
            <person name="Tritt A."/>
            <person name="Yoshinaga Y."/>
            <person name="Zwiers L.-H."/>
            <person name="Turgeon B.G."/>
            <person name="Goodwin S.B."/>
            <person name="Spatafora J.W."/>
            <person name="Crous P.W."/>
            <person name="Grigoriev I.V."/>
        </authorList>
    </citation>
    <scope>NUCLEOTIDE SEQUENCE</scope>
    <source>
        <strain evidence="4">CBS 394.84</strain>
    </source>
</reference>
<gene>
    <name evidence="4" type="ORF">K460DRAFT_242317</name>
</gene>
<feature type="non-terminal residue" evidence="4">
    <location>
        <position position="109"/>
    </location>
</feature>
<evidence type="ECO:0000256" key="3">
    <source>
        <dbReference type="ARBA" id="ARBA00022777"/>
    </source>
</evidence>
<dbReference type="OrthoDB" id="442176at2759"/>
<dbReference type="AlphaFoldDB" id="A0A9P4LDH0"/>
<dbReference type="InterPro" id="IPR000850">
    <property type="entry name" value="Adenylat/UMP-CMP_kin"/>
</dbReference>
<dbReference type="PANTHER" id="PTHR23359">
    <property type="entry name" value="NUCLEOTIDE KINASE"/>
    <property type="match status" value="1"/>
</dbReference>
<dbReference type="EMBL" id="ML976614">
    <property type="protein sequence ID" value="KAF1851871.1"/>
    <property type="molecule type" value="Genomic_DNA"/>
</dbReference>
<dbReference type="SUPFAM" id="SSF52540">
    <property type="entry name" value="P-loop containing nucleoside triphosphate hydrolases"/>
    <property type="match status" value="1"/>
</dbReference>
<dbReference type="GO" id="GO:0006139">
    <property type="term" value="P:nucleobase-containing compound metabolic process"/>
    <property type="evidence" value="ECO:0007669"/>
    <property type="project" value="InterPro"/>
</dbReference>
<protein>
    <submittedName>
        <fullName evidence="4">Uncharacterized protein</fullName>
    </submittedName>
</protein>
<dbReference type="GeneID" id="63844577"/>
<keyword evidence="2" id="KW-0547">Nucleotide-binding</keyword>
<evidence type="ECO:0000256" key="1">
    <source>
        <dbReference type="ARBA" id="ARBA00022679"/>
    </source>
</evidence>
<evidence type="ECO:0000256" key="2">
    <source>
        <dbReference type="ARBA" id="ARBA00022741"/>
    </source>
</evidence>
<dbReference type="GO" id="GO:0005524">
    <property type="term" value="F:ATP binding"/>
    <property type="evidence" value="ECO:0007669"/>
    <property type="project" value="InterPro"/>
</dbReference>
<dbReference type="RefSeq" id="XP_040794434.1">
    <property type="nucleotide sequence ID" value="XM_040927324.1"/>
</dbReference>
<comment type="caution">
    <text evidence="4">The sequence shown here is derived from an EMBL/GenBank/DDBJ whole genome shotgun (WGS) entry which is preliminary data.</text>
</comment>
<evidence type="ECO:0000313" key="5">
    <source>
        <dbReference type="Proteomes" id="UP000800039"/>
    </source>
</evidence>
<evidence type="ECO:0000313" key="4">
    <source>
        <dbReference type="EMBL" id="KAF1851871.1"/>
    </source>
</evidence>
<keyword evidence="1" id="KW-0808">Transferase</keyword>
<dbReference type="GO" id="GO:0019205">
    <property type="term" value="F:nucleobase-containing compound kinase activity"/>
    <property type="evidence" value="ECO:0007669"/>
    <property type="project" value="InterPro"/>
</dbReference>
<sequence>GSSIGKGTQYARLANKFRFYYILVGDLLRKEAACPMLPYYNFIPKSIKKLLLRQAISRAQSKGKRKFLLDKFPRSILQAVNFKLKICKFQAILFLECSKAELRDCLQRR</sequence>
<dbReference type="InterPro" id="IPR027417">
    <property type="entry name" value="P-loop_NTPase"/>
</dbReference>
<dbReference type="Pfam" id="PF13207">
    <property type="entry name" value="AAA_17"/>
    <property type="match status" value="1"/>
</dbReference>
<keyword evidence="5" id="KW-1185">Reference proteome</keyword>
<dbReference type="Gene3D" id="3.40.50.300">
    <property type="entry name" value="P-loop containing nucleotide triphosphate hydrolases"/>
    <property type="match status" value="1"/>
</dbReference>
<keyword evidence="3" id="KW-0418">Kinase</keyword>
<accession>A0A9P4LDH0</accession>
<name>A0A9P4LDH0_9PLEO</name>
<organism evidence="4 5">
    <name type="scientific">Cucurbitaria berberidis CBS 394.84</name>
    <dbReference type="NCBI Taxonomy" id="1168544"/>
    <lineage>
        <taxon>Eukaryota</taxon>
        <taxon>Fungi</taxon>
        <taxon>Dikarya</taxon>
        <taxon>Ascomycota</taxon>
        <taxon>Pezizomycotina</taxon>
        <taxon>Dothideomycetes</taxon>
        <taxon>Pleosporomycetidae</taxon>
        <taxon>Pleosporales</taxon>
        <taxon>Pleosporineae</taxon>
        <taxon>Cucurbitariaceae</taxon>
        <taxon>Cucurbitaria</taxon>
    </lineage>
</organism>